<dbReference type="Proteomes" id="UP000032360">
    <property type="component" value="Unassembled WGS sequence"/>
</dbReference>
<dbReference type="AlphaFoldDB" id="A0A0D8HI00"/>
<dbReference type="PATRIC" id="fig|1280514.3.peg.2150"/>
<dbReference type="InterPro" id="IPR013766">
    <property type="entry name" value="Thioredoxin_domain"/>
</dbReference>
<proteinExistence type="inferred from homology"/>
<evidence type="ECO:0000256" key="7">
    <source>
        <dbReference type="ARBA" id="ARBA00023157"/>
    </source>
</evidence>
<comment type="similarity">
    <text evidence="10">Belongs to the peroxiredoxin family. BCP/PrxQ subfamily.</text>
</comment>
<evidence type="ECO:0000256" key="8">
    <source>
        <dbReference type="ARBA" id="ARBA00023284"/>
    </source>
</evidence>
<feature type="domain" description="Thioredoxin" evidence="14">
    <location>
        <begin position="5"/>
        <end position="154"/>
    </location>
</feature>
<evidence type="ECO:0000256" key="12">
    <source>
        <dbReference type="ARBA" id="ARBA00049091"/>
    </source>
</evidence>
<dbReference type="GO" id="GO:0008379">
    <property type="term" value="F:thioredoxin peroxidase activity"/>
    <property type="evidence" value="ECO:0007669"/>
    <property type="project" value="TreeGrafter"/>
</dbReference>
<keyword evidence="6 15" id="KW-0560">Oxidoreductase</keyword>
<protein>
    <recommendedName>
        <fullName evidence="3">thioredoxin-dependent peroxiredoxin</fullName>
        <ecNumber evidence="3">1.11.1.24</ecNumber>
    </recommendedName>
    <alternativeName>
        <fullName evidence="11">Bacterioferritin comigratory protein</fullName>
    </alternativeName>
    <alternativeName>
        <fullName evidence="9">Thioredoxin peroxidase</fullName>
    </alternativeName>
</protein>
<dbReference type="GO" id="GO:0045454">
    <property type="term" value="P:cell redox homeostasis"/>
    <property type="evidence" value="ECO:0007669"/>
    <property type="project" value="TreeGrafter"/>
</dbReference>
<dbReference type="EC" id="1.11.1.24" evidence="3"/>
<evidence type="ECO:0000256" key="3">
    <source>
        <dbReference type="ARBA" id="ARBA00013017"/>
    </source>
</evidence>
<dbReference type="InterPro" id="IPR050924">
    <property type="entry name" value="Peroxiredoxin_BCP/PrxQ"/>
</dbReference>
<evidence type="ECO:0000256" key="9">
    <source>
        <dbReference type="ARBA" id="ARBA00032824"/>
    </source>
</evidence>
<reference evidence="15 16" key="1">
    <citation type="submission" date="2015-01" db="EMBL/GenBank/DDBJ databases">
        <title>Draft genome of the acidophilic iron oxidizer Acidithrix ferrooxidans strain Py-F3.</title>
        <authorList>
            <person name="Poehlein A."/>
            <person name="Eisen S."/>
            <person name="Schloemann M."/>
            <person name="Johnson B.D."/>
            <person name="Daniel R."/>
            <person name="Muehling M."/>
        </authorList>
    </citation>
    <scope>NUCLEOTIDE SEQUENCE [LARGE SCALE GENOMIC DNA]</scope>
    <source>
        <strain evidence="15 16">Py-F3</strain>
    </source>
</reference>
<evidence type="ECO:0000256" key="13">
    <source>
        <dbReference type="PIRSR" id="PIRSR000239-1"/>
    </source>
</evidence>
<dbReference type="Gene3D" id="3.40.30.10">
    <property type="entry name" value="Glutaredoxin"/>
    <property type="match status" value="1"/>
</dbReference>
<dbReference type="OrthoDB" id="9812811at2"/>
<dbReference type="STRING" id="1280514.AXFE_16420"/>
<keyword evidence="16" id="KW-1185">Reference proteome</keyword>
<dbReference type="PIRSF" id="PIRSF000239">
    <property type="entry name" value="AHPC"/>
    <property type="match status" value="1"/>
</dbReference>
<sequence>MTPKLSPGDLAPNFTLKNQFDQEVSLNDFRGNRVIIYFYPKDFTPGCTQEACDFRDFVFSVDGPNKIIGISPDSVDKHRKFATEFSLDFDLLSDSDTTVMAQWGAYGEKQNYGKTVIGVIRSTFVIDPSGYITDALYGVKAKGHGARIAKLLGI</sequence>
<evidence type="ECO:0000259" key="14">
    <source>
        <dbReference type="PROSITE" id="PS51352"/>
    </source>
</evidence>
<keyword evidence="4 15" id="KW-0575">Peroxidase</keyword>
<evidence type="ECO:0000256" key="1">
    <source>
        <dbReference type="ARBA" id="ARBA00003330"/>
    </source>
</evidence>
<dbReference type="RefSeq" id="WP_052605345.1">
    <property type="nucleotide sequence ID" value="NZ_JXYS01000038.1"/>
</dbReference>
<dbReference type="PANTHER" id="PTHR42801">
    <property type="entry name" value="THIOREDOXIN-DEPENDENT PEROXIDE REDUCTASE"/>
    <property type="match status" value="1"/>
</dbReference>
<dbReference type="SUPFAM" id="SSF52833">
    <property type="entry name" value="Thioredoxin-like"/>
    <property type="match status" value="1"/>
</dbReference>
<organism evidence="15 16">
    <name type="scientific">Acidithrix ferrooxidans</name>
    <dbReference type="NCBI Taxonomy" id="1280514"/>
    <lineage>
        <taxon>Bacteria</taxon>
        <taxon>Bacillati</taxon>
        <taxon>Actinomycetota</taxon>
        <taxon>Acidimicrobiia</taxon>
        <taxon>Acidimicrobiales</taxon>
        <taxon>Acidimicrobiaceae</taxon>
        <taxon>Acidithrix</taxon>
    </lineage>
</organism>
<evidence type="ECO:0000256" key="2">
    <source>
        <dbReference type="ARBA" id="ARBA00011245"/>
    </source>
</evidence>
<evidence type="ECO:0000256" key="6">
    <source>
        <dbReference type="ARBA" id="ARBA00023002"/>
    </source>
</evidence>
<dbReference type="InterPro" id="IPR000866">
    <property type="entry name" value="AhpC/TSA"/>
</dbReference>
<comment type="catalytic activity">
    <reaction evidence="12">
        <text>a hydroperoxide + [thioredoxin]-dithiol = an alcohol + [thioredoxin]-disulfide + H2O</text>
        <dbReference type="Rhea" id="RHEA:62620"/>
        <dbReference type="Rhea" id="RHEA-COMP:10698"/>
        <dbReference type="Rhea" id="RHEA-COMP:10700"/>
        <dbReference type="ChEBI" id="CHEBI:15377"/>
        <dbReference type="ChEBI" id="CHEBI:29950"/>
        <dbReference type="ChEBI" id="CHEBI:30879"/>
        <dbReference type="ChEBI" id="CHEBI:35924"/>
        <dbReference type="ChEBI" id="CHEBI:50058"/>
        <dbReference type="EC" id="1.11.1.24"/>
    </reaction>
</comment>
<keyword evidence="8" id="KW-0676">Redox-active center</keyword>
<dbReference type="PANTHER" id="PTHR42801:SF4">
    <property type="entry name" value="AHPC_TSA FAMILY PROTEIN"/>
    <property type="match status" value="1"/>
</dbReference>
<dbReference type="InterPro" id="IPR036249">
    <property type="entry name" value="Thioredoxin-like_sf"/>
</dbReference>
<comment type="caution">
    <text evidence="15">The sequence shown here is derived from an EMBL/GenBank/DDBJ whole genome shotgun (WGS) entry which is preliminary data.</text>
</comment>
<feature type="active site" description="Cysteine sulfenic acid (-SOH) intermediate; for peroxidase activity" evidence="13">
    <location>
        <position position="47"/>
    </location>
</feature>
<evidence type="ECO:0000256" key="4">
    <source>
        <dbReference type="ARBA" id="ARBA00022559"/>
    </source>
</evidence>
<keyword evidence="7" id="KW-1015">Disulfide bond</keyword>
<comment type="function">
    <text evidence="1">Thiol-specific peroxidase that catalyzes the reduction of hydrogen peroxide and organic hydroperoxides to water and alcohols, respectively. Plays a role in cell protection against oxidative stress by detoxifying peroxides and as sensor of hydrogen peroxide-mediated signaling events.</text>
</comment>
<comment type="subunit">
    <text evidence="2">Monomer.</text>
</comment>
<evidence type="ECO:0000256" key="10">
    <source>
        <dbReference type="ARBA" id="ARBA00038489"/>
    </source>
</evidence>
<gene>
    <name evidence="15" type="primary">bcp3</name>
    <name evidence="15" type="ORF">AXFE_16420</name>
</gene>
<dbReference type="CDD" id="cd03017">
    <property type="entry name" value="PRX_BCP"/>
    <property type="match status" value="1"/>
</dbReference>
<accession>A0A0D8HI00</accession>
<evidence type="ECO:0000256" key="11">
    <source>
        <dbReference type="ARBA" id="ARBA00041373"/>
    </source>
</evidence>
<dbReference type="InterPro" id="IPR024706">
    <property type="entry name" value="Peroxiredoxin_AhpC-typ"/>
</dbReference>
<dbReference type="GO" id="GO:0005737">
    <property type="term" value="C:cytoplasm"/>
    <property type="evidence" value="ECO:0007669"/>
    <property type="project" value="TreeGrafter"/>
</dbReference>
<dbReference type="FunFam" id="3.40.30.10:FF:000007">
    <property type="entry name" value="Thioredoxin-dependent thiol peroxidase"/>
    <property type="match status" value="1"/>
</dbReference>
<dbReference type="EMBL" id="JXYS01000038">
    <property type="protein sequence ID" value="KJF17479.1"/>
    <property type="molecule type" value="Genomic_DNA"/>
</dbReference>
<name>A0A0D8HI00_9ACTN</name>
<dbReference type="GO" id="GO:0034599">
    <property type="term" value="P:cellular response to oxidative stress"/>
    <property type="evidence" value="ECO:0007669"/>
    <property type="project" value="TreeGrafter"/>
</dbReference>
<evidence type="ECO:0000313" key="15">
    <source>
        <dbReference type="EMBL" id="KJF17479.1"/>
    </source>
</evidence>
<dbReference type="Pfam" id="PF00578">
    <property type="entry name" value="AhpC-TSA"/>
    <property type="match status" value="1"/>
</dbReference>
<evidence type="ECO:0000256" key="5">
    <source>
        <dbReference type="ARBA" id="ARBA00022862"/>
    </source>
</evidence>
<keyword evidence="5" id="KW-0049">Antioxidant</keyword>
<evidence type="ECO:0000313" key="16">
    <source>
        <dbReference type="Proteomes" id="UP000032360"/>
    </source>
</evidence>
<dbReference type="PROSITE" id="PS51352">
    <property type="entry name" value="THIOREDOXIN_2"/>
    <property type="match status" value="1"/>
</dbReference>